<reference evidence="1" key="2">
    <citation type="submission" date="2018-03" db="EMBL/GenBank/DDBJ databases">
        <title>The Triticum urartu genome reveals the dynamic nature of wheat genome evolution.</title>
        <authorList>
            <person name="Ling H."/>
            <person name="Ma B."/>
            <person name="Shi X."/>
            <person name="Liu H."/>
            <person name="Dong L."/>
            <person name="Sun H."/>
            <person name="Cao Y."/>
            <person name="Gao Q."/>
            <person name="Zheng S."/>
            <person name="Li Y."/>
            <person name="Yu Y."/>
            <person name="Du H."/>
            <person name="Qi M."/>
            <person name="Li Y."/>
            <person name="Yu H."/>
            <person name="Cui Y."/>
            <person name="Wang N."/>
            <person name="Chen C."/>
            <person name="Wu H."/>
            <person name="Zhao Y."/>
            <person name="Zhang J."/>
            <person name="Li Y."/>
            <person name="Zhou W."/>
            <person name="Zhang B."/>
            <person name="Hu W."/>
            <person name="Eijk M."/>
            <person name="Tang J."/>
            <person name="Witsenboer H."/>
            <person name="Zhao S."/>
            <person name="Li Z."/>
            <person name="Zhang A."/>
            <person name="Wang D."/>
            <person name="Liang C."/>
        </authorList>
    </citation>
    <scope>NUCLEOTIDE SEQUENCE [LARGE SCALE GENOMIC DNA]</scope>
    <source>
        <strain evidence="1">cv. G1812</strain>
    </source>
</reference>
<dbReference type="Gramene" id="TuG1812G0400000747.01.T01">
    <property type="protein sequence ID" value="TuG1812G0400000747.01.T01"/>
    <property type="gene ID" value="TuG1812G0400000747.01"/>
</dbReference>
<proteinExistence type="predicted"/>
<evidence type="ECO:0000313" key="1">
    <source>
        <dbReference type="EnsemblPlants" id="TuG1812G0400000747.01.T01"/>
    </source>
</evidence>
<dbReference type="EnsemblPlants" id="TuG1812S0003283100.01.T01">
    <property type="protein sequence ID" value="TuG1812S0003283100.01.T01"/>
    <property type="gene ID" value="TuG1812S0003283100.01"/>
</dbReference>
<keyword evidence="3" id="KW-1185">Reference proteome</keyword>
<reference evidence="2" key="3">
    <citation type="submission" date="2022-06" db="UniProtKB">
        <authorList>
            <consortium name="EnsemblPlants"/>
        </authorList>
    </citation>
    <scope>IDENTIFICATION</scope>
</reference>
<protein>
    <submittedName>
        <fullName evidence="2">Uncharacterized protein</fullName>
    </submittedName>
</protein>
<accession>A0A8R7RDA2</accession>
<organism evidence="2 3">
    <name type="scientific">Triticum urartu</name>
    <name type="common">Red wild einkorn</name>
    <name type="synonym">Crithodium urartu</name>
    <dbReference type="NCBI Taxonomy" id="4572"/>
    <lineage>
        <taxon>Eukaryota</taxon>
        <taxon>Viridiplantae</taxon>
        <taxon>Streptophyta</taxon>
        <taxon>Embryophyta</taxon>
        <taxon>Tracheophyta</taxon>
        <taxon>Spermatophyta</taxon>
        <taxon>Magnoliopsida</taxon>
        <taxon>Liliopsida</taxon>
        <taxon>Poales</taxon>
        <taxon>Poaceae</taxon>
        <taxon>BOP clade</taxon>
        <taxon>Pooideae</taxon>
        <taxon>Triticodae</taxon>
        <taxon>Triticeae</taxon>
        <taxon>Triticinae</taxon>
        <taxon>Triticum</taxon>
    </lineage>
</organism>
<dbReference type="EnsemblPlants" id="TuG1812G0400000747.01.T01">
    <property type="protein sequence ID" value="TuG1812G0400000747.01.T01"/>
    <property type="gene ID" value="TuG1812G0400000747.01"/>
</dbReference>
<evidence type="ECO:0000313" key="2">
    <source>
        <dbReference type="EnsemblPlants" id="TuG1812S0003283100.01.T01"/>
    </source>
</evidence>
<dbReference type="AlphaFoldDB" id="A0A8R7RDA2"/>
<dbReference type="Proteomes" id="UP000015106">
    <property type="component" value="Chromosome 4"/>
</dbReference>
<sequence>MDYRRPLLASSPSCSATWTLLVMAFTLDVHADLRISLVQLGRPRGLRRWLLGAHACKVEDLVWCTSPLLRRLSAALPCGLGCCDEYKVVGEVAMDKIKILRALLCRHPGFRSQGEATGGMKNGHAFIFNTSKVCLGSFNLKNDNTWNDQL</sequence>
<reference evidence="3" key="1">
    <citation type="journal article" date="2013" name="Nature">
        <title>Draft genome of the wheat A-genome progenitor Triticum urartu.</title>
        <authorList>
            <person name="Ling H.Q."/>
            <person name="Zhao S."/>
            <person name="Liu D."/>
            <person name="Wang J."/>
            <person name="Sun H."/>
            <person name="Zhang C."/>
            <person name="Fan H."/>
            <person name="Li D."/>
            <person name="Dong L."/>
            <person name="Tao Y."/>
            <person name="Gao C."/>
            <person name="Wu H."/>
            <person name="Li Y."/>
            <person name="Cui Y."/>
            <person name="Guo X."/>
            <person name="Zheng S."/>
            <person name="Wang B."/>
            <person name="Yu K."/>
            <person name="Liang Q."/>
            <person name="Yang W."/>
            <person name="Lou X."/>
            <person name="Chen J."/>
            <person name="Feng M."/>
            <person name="Jian J."/>
            <person name="Zhang X."/>
            <person name="Luo G."/>
            <person name="Jiang Y."/>
            <person name="Liu J."/>
            <person name="Wang Z."/>
            <person name="Sha Y."/>
            <person name="Zhang B."/>
            <person name="Wu H."/>
            <person name="Tang D."/>
            <person name="Shen Q."/>
            <person name="Xue P."/>
            <person name="Zou S."/>
            <person name="Wang X."/>
            <person name="Liu X."/>
            <person name="Wang F."/>
            <person name="Yang Y."/>
            <person name="An X."/>
            <person name="Dong Z."/>
            <person name="Zhang K."/>
            <person name="Zhang X."/>
            <person name="Luo M.C."/>
            <person name="Dvorak J."/>
            <person name="Tong Y."/>
            <person name="Wang J."/>
            <person name="Yang H."/>
            <person name="Li Z."/>
            <person name="Wang D."/>
            <person name="Zhang A."/>
            <person name="Wang J."/>
        </authorList>
    </citation>
    <scope>NUCLEOTIDE SEQUENCE</scope>
    <source>
        <strain evidence="3">cv. G1812</strain>
    </source>
</reference>
<dbReference type="Gramene" id="TuG1812S0003283100.01.T01">
    <property type="protein sequence ID" value="TuG1812S0003283100.01.T01"/>
    <property type="gene ID" value="TuG1812S0003283100.01"/>
</dbReference>
<name>A0A8R7RDA2_TRIUA</name>
<evidence type="ECO:0000313" key="3">
    <source>
        <dbReference type="Proteomes" id="UP000015106"/>
    </source>
</evidence>